<evidence type="ECO:0000256" key="2">
    <source>
        <dbReference type="ARBA" id="ARBA00006843"/>
    </source>
</evidence>
<dbReference type="GO" id="GO:0016020">
    <property type="term" value="C:membrane"/>
    <property type="evidence" value="ECO:0007669"/>
    <property type="project" value="UniProtKB-SubCell"/>
</dbReference>
<dbReference type="AlphaFoldDB" id="A0A1S3JLT6"/>
<comment type="similarity">
    <text evidence="2">Belongs to the CD225/Dispanin family.</text>
</comment>
<proteinExistence type="inferred from homology"/>
<evidence type="ECO:0000313" key="7">
    <source>
        <dbReference type="Proteomes" id="UP000085678"/>
    </source>
</evidence>
<evidence type="ECO:0000256" key="1">
    <source>
        <dbReference type="ARBA" id="ARBA00004370"/>
    </source>
</evidence>
<keyword evidence="5 6" id="KW-0472">Membrane</keyword>
<keyword evidence="3 6" id="KW-0812">Transmembrane</keyword>
<dbReference type="InParanoid" id="A0A1S3JLT6"/>
<keyword evidence="4 6" id="KW-1133">Transmembrane helix</keyword>
<comment type="subcellular location">
    <subcellularLocation>
        <location evidence="1">Membrane</location>
    </subcellularLocation>
</comment>
<accession>A0A1S3JLT6</accession>
<feature type="transmembrane region" description="Helical" evidence="6">
    <location>
        <begin position="46"/>
        <end position="71"/>
    </location>
</feature>
<gene>
    <name evidence="8" type="primary">LOC106174378</name>
</gene>
<dbReference type="KEGG" id="lak:106174378"/>
<dbReference type="Pfam" id="PF04505">
    <property type="entry name" value="CD225"/>
    <property type="match status" value="1"/>
</dbReference>
<evidence type="ECO:0000313" key="8">
    <source>
        <dbReference type="RefSeq" id="XP_013411375.1"/>
    </source>
</evidence>
<reference evidence="8" key="1">
    <citation type="submission" date="2025-08" db="UniProtKB">
        <authorList>
            <consortium name="RefSeq"/>
        </authorList>
    </citation>
    <scope>IDENTIFICATION</scope>
    <source>
        <tissue evidence="8">Gonads</tissue>
    </source>
</reference>
<dbReference type="InterPro" id="IPR007593">
    <property type="entry name" value="CD225/Dispanin_fam"/>
</dbReference>
<evidence type="ECO:0000256" key="5">
    <source>
        <dbReference type="ARBA" id="ARBA00023136"/>
    </source>
</evidence>
<evidence type="ECO:0000256" key="6">
    <source>
        <dbReference type="SAM" id="Phobius"/>
    </source>
</evidence>
<name>A0A1S3JLT6_LINAN</name>
<dbReference type="Proteomes" id="UP000085678">
    <property type="component" value="Unplaced"/>
</dbReference>
<dbReference type="RefSeq" id="XP_013411375.1">
    <property type="nucleotide sequence ID" value="XM_013555921.2"/>
</dbReference>
<dbReference type="GeneID" id="106174378"/>
<organism evidence="7 8">
    <name type="scientific">Lingula anatina</name>
    <name type="common">Brachiopod</name>
    <name type="synonym">Lingula unguis</name>
    <dbReference type="NCBI Taxonomy" id="7574"/>
    <lineage>
        <taxon>Eukaryota</taxon>
        <taxon>Metazoa</taxon>
        <taxon>Spiralia</taxon>
        <taxon>Lophotrochozoa</taxon>
        <taxon>Brachiopoda</taxon>
        <taxon>Linguliformea</taxon>
        <taxon>Lingulata</taxon>
        <taxon>Lingulida</taxon>
        <taxon>Linguloidea</taxon>
        <taxon>Lingulidae</taxon>
        <taxon>Lingula</taxon>
    </lineage>
</organism>
<protein>
    <submittedName>
        <fullName evidence="8">Uncharacterized protein LOC106174378</fullName>
    </submittedName>
</protein>
<evidence type="ECO:0000256" key="3">
    <source>
        <dbReference type="ARBA" id="ARBA00022692"/>
    </source>
</evidence>
<sequence>MTHEKMPYDYRDQDHVYAPVVTSQPFYQIDGPPVVVRGEKAPENGLCLALCVCCCFNCPFGVVALCLSYLSSMEFKLGSVDKAKMYGKMSLAMSITGIIVLAVTAILVSSVWGFCSWIVEMRCPGLIRFAYVQNETVDSCPALYSFANQHCYRYH</sequence>
<evidence type="ECO:0000256" key="4">
    <source>
        <dbReference type="ARBA" id="ARBA00022989"/>
    </source>
</evidence>
<keyword evidence="7" id="KW-1185">Reference proteome</keyword>
<feature type="transmembrane region" description="Helical" evidence="6">
    <location>
        <begin position="91"/>
        <end position="119"/>
    </location>
</feature>